<sequence>MNQNEKRALELQRKYWDKYREEVRRRWNERAVDRMMEQGSASRMYGFQVNIHDRMRKNIGKLVEEVGQLSNEEKQFADVFMKKDFFIVHASDAHLTDNAERNLVIYSRVCLQEKGIEFPSHHSSVLDIGRLGNDDYVFFSLEVGNTLQKPWSLFGKDFYRIAYKKENMALRHSSMVLVDQLQPGPPNSRMIKNISKRAHDCLKLRVFMEYSICFSGIDDCLRGLLYSIILEIRNLTRSLEGDAKVLLSARSDDEINRIINGLFRPEVRVPRMIGITRGDYQTIMWRKN</sequence>
<proteinExistence type="predicted"/>
<reference evidence="1 2" key="1">
    <citation type="submission" date="2020-08" db="EMBL/GenBank/DDBJ databases">
        <title>Description of Xenorhabdus lircayensis sp. nov., the symbiotic bacterium associated with the entomopathogenic nematode Steirnernema unicornum.</title>
        <authorList>
            <person name="Castaneda-Alvarez C."/>
            <person name="Prodan S."/>
            <person name="Zamorano A."/>
            <person name="San-Blas E."/>
            <person name="Aballay E."/>
        </authorList>
    </citation>
    <scope>NUCLEOTIDE SEQUENCE [LARGE SCALE GENOMIC DNA]</scope>
    <source>
        <strain evidence="1 2">VLS</strain>
    </source>
</reference>
<evidence type="ECO:0008006" key="3">
    <source>
        <dbReference type="Google" id="ProtNLM"/>
    </source>
</evidence>
<protein>
    <recommendedName>
        <fullName evidence="3">Type III secretion system effector and immunogenic protein OspC2</fullName>
    </recommendedName>
</protein>
<accession>A0ABS0U5R7</accession>
<dbReference type="RefSeq" id="WP_198689092.1">
    <property type="nucleotide sequence ID" value="NZ_CAWPUD010000021.1"/>
</dbReference>
<name>A0ABS0U5R7_9GAMM</name>
<organism evidence="1 2">
    <name type="scientific">Xenorhabdus lircayensis</name>
    <dbReference type="NCBI Taxonomy" id="2763499"/>
    <lineage>
        <taxon>Bacteria</taxon>
        <taxon>Pseudomonadati</taxon>
        <taxon>Pseudomonadota</taxon>
        <taxon>Gammaproteobacteria</taxon>
        <taxon>Enterobacterales</taxon>
        <taxon>Morganellaceae</taxon>
        <taxon>Xenorhabdus</taxon>
    </lineage>
</organism>
<dbReference type="Proteomes" id="UP000696184">
    <property type="component" value="Unassembled WGS sequence"/>
</dbReference>
<gene>
    <name evidence="1" type="ORF">H8A87_06075</name>
</gene>
<keyword evidence="2" id="KW-1185">Reference proteome</keyword>
<dbReference type="EMBL" id="JACOII010000024">
    <property type="protein sequence ID" value="MBI6548303.1"/>
    <property type="molecule type" value="Genomic_DNA"/>
</dbReference>
<evidence type="ECO:0000313" key="2">
    <source>
        <dbReference type="Proteomes" id="UP000696184"/>
    </source>
</evidence>
<comment type="caution">
    <text evidence="1">The sequence shown here is derived from an EMBL/GenBank/DDBJ whole genome shotgun (WGS) entry which is preliminary data.</text>
</comment>
<evidence type="ECO:0000313" key="1">
    <source>
        <dbReference type="EMBL" id="MBI6548303.1"/>
    </source>
</evidence>